<dbReference type="InterPro" id="IPR010982">
    <property type="entry name" value="Lambda_DNA-bd_dom_sf"/>
</dbReference>
<name>A0A157QUH9_9BORD</name>
<dbReference type="EMBL" id="FKBS01000025">
    <property type="protein sequence ID" value="SAI49266.1"/>
    <property type="molecule type" value="Genomic_DNA"/>
</dbReference>
<sequence>MYNDLASVGQAIRRRREALGLSQARLAHLSDLALSTVSGLENGTLADLGYNRVAQILNVIGLVPSTPVQRVLGRQNGLFMAAKTASVSYKDELDVPTLITALATGEVPRKFIAHVAHLLDEAPLPLIVTAVEEAAEKSHTPPKRVWKNISMLAKQFDLSRRKALA</sequence>
<dbReference type="GO" id="GO:0003677">
    <property type="term" value="F:DNA binding"/>
    <property type="evidence" value="ECO:0007669"/>
    <property type="project" value="InterPro"/>
</dbReference>
<dbReference type="SMART" id="SM00530">
    <property type="entry name" value="HTH_XRE"/>
    <property type="match status" value="1"/>
</dbReference>
<feature type="domain" description="HTH cro/C1-type" evidence="1">
    <location>
        <begin position="12"/>
        <end position="63"/>
    </location>
</feature>
<dbReference type="CDD" id="cd00093">
    <property type="entry name" value="HTH_XRE"/>
    <property type="match status" value="1"/>
</dbReference>
<gene>
    <name evidence="2" type="ORF">SAMEA1982600_04029</name>
</gene>
<dbReference type="PROSITE" id="PS50943">
    <property type="entry name" value="HTH_CROC1"/>
    <property type="match status" value="1"/>
</dbReference>
<reference evidence="2 3" key="1">
    <citation type="submission" date="2016-03" db="EMBL/GenBank/DDBJ databases">
        <authorList>
            <consortium name="Pathogen Informatics"/>
        </authorList>
    </citation>
    <scope>NUCLEOTIDE SEQUENCE [LARGE SCALE GENOMIC DNA]</scope>
    <source>
        <strain evidence="2 3">NCTC13364</strain>
    </source>
</reference>
<organism evidence="2 3">
    <name type="scientific">Bordetella ansorpii</name>
    <dbReference type="NCBI Taxonomy" id="288768"/>
    <lineage>
        <taxon>Bacteria</taxon>
        <taxon>Pseudomonadati</taxon>
        <taxon>Pseudomonadota</taxon>
        <taxon>Betaproteobacteria</taxon>
        <taxon>Burkholderiales</taxon>
        <taxon>Alcaligenaceae</taxon>
        <taxon>Bordetella</taxon>
    </lineage>
</organism>
<dbReference type="InterPro" id="IPR001387">
    <property type="entry name" value="Cro/C1-type_HTH"/>
</dbReference>
<proteinExistence type="predicted"/>
<evidence type="ECO:0000313" key="2">
    <source>
        <dbReference type="EMBL" id="SAI49266.1"/>
    </source>
</evidence>
<dbReference type="Proteomes" id="UP000077037">
    <property type="component" value="Unassembled WGS sequence"/>
</dbReference>
<dbReference type="RefSeq" id="WP_066417824.1">
    <property type="nucleotide sequence ID" value="NZ_FKBS01000025.1"/>
</dbReference>
<accession>A0A157QUH9</accession>
<dbReference type="SUPFAM" id="SSF47413">
    <property type="entry name" value="lambda repressor-like DNA-binding domains"/>
    <property type="match status" value="1"/>
</dbReference>
<dbReference type="Pfam" id="PF01381">
    <property type="entry name" value="HTH_3"/>
    <property type="match status" value="1"/>
</dbReference>
<dbReference type="Gene3D" id="1.10.260.40">
    <property type="entry name" value="lambda repressor-like DNA-binding domains"/>
    <property type="match status" value="1"/>
</dbReference>
<dbReference type="OrthoDB" id="6120544at2"/>
<protein>
    <submittedName>
        <fullName evidence="2">Transcriptional regulator, y4mF family</fullName>
    </submittedName>
</protein>
<evidence type="ECO:0000259" key="1">
    <source>
        <dbReference type="PROSITE" id="PS50943"/>
    </source>
</evidence>
<evidence type="ECO:0000313" key="3">
    <source>
        <dbReference type="Proteomes" id="UP000077037"/>
    </source>
</evidence>
<dbReference type="AlphaFoldDB" id="A0A157QUH9"/>